<dbReference type="Proteomes" id="UP000886005">
    <property type="component" value="Unassembled WGS sequence"/>
</dbReference>
<dbReference type="AlphaFoldDB" id="A0A7V1LPB2"/>
<dbReference type="Pfam" id="PF12640">
    <property type="entry name" value="UPF0489"/>
    <property type="match status" value="1"/>
</dbReference>
<accession>A0A7V1LPB2</accession>
<sequence>ERECNHTGLEFFIFWNNNGVPVYFFDNHNHAFYFWHRSLNRGDFSPGLPLVHVDQHSDMRRPPEWLPANADDREVFDYTGQVLNVGNFIQPALRLGWFREVDIVDSSQKINRRYEQPLVLDLDMDFFAPEMDYIDRALKVAQIRKWLRLARCVTVATSPFFMDQQEAIELIGEIFR</sequence>
<reference evidence="1" key="1">
    <citation type="journal article" date="2020" name="mSystems">
        <title>Genome- and Community-Level Interaction Insights into Carbon Utilization and Element Cycling Functions of Hydrothermarchaeota in Hydrothermal Sediment.</title>
        <authorList>
            <person name="Zhou Z."/>
            <person name="Liu Y."/>
            <person name="Xu W."/>
            <person name="Pan J."/>
            <person name="Luo Z.H."/>
            <person name="Li M."/>
        </authorList>
    </citation>
    <scope>NUCLEOTIDE SEQUENCE [LARGE SCALE GENOMIC DNA]</scope>
    <source>
        <strain evidence="1">HyVt-456</strain>
    </source>
</reference>
<dbReference type="InterPro" id="IPR024131">
    <property type="entry name" value="UPF0489"/>
</dbReference>
<gene>
    <name evidence="1" type="ORF">ENJ10_12865</name>
</gene>
<feature type="non-terminal residue" evidence="1">
    <location>
        <position position="1"/>
    </location>
</feature>
<evidence type="ECO:0000313" key="1">
    <source>
        <dbReference type="EMBL" id="HED11575.1"/>
    </source>
</evidence>
<organism evidence="1">
    <name type="scientific">Caldithrix abyssi</name>
    <dbReference type="NCBI Taxonomy" id="187145"/>
    <lineage>
        <taxon>Bacteria</taxon>
        <taxon>Pseudomonadati</taxon>
        <taxon>Calditrichota</taxon>
        <taxon>Calditrichia</taxon>
        <taxon>Calditrichales</taxon>
        <taxon>Calditrichaceae</taxon>
        <taxon>Caldithrix</taxon>
    </lineage>
</organism>
<proteinExistence type="predicted"/>
<name>A0A7V1LPB2_CALAY</name>
<protein>
    <submittedName>
        <fullName evidence="1">Uncharacterized protein</fullName>
    </submittedName>
</protein>
<comment type="caution">
    <text evidence="1">The sequence shown here is derived from an EMBL/GenBank/DDBJ whole genome shotgun (WGS) entry which is preliminary data.</text>
</comment>
<dbReference type="EMBL" id="DRLD01000364">
    <property type="protein sequence ID" value="HED11575.1"/>
    <property type="molecule type" value="Genomic_DNA"/>
</dbReference>